<dbReference type="PROSITE" id="PS00478">
    <property type="entry name" value="LIM_DOMAIN_1"/>
    <property type="match status" value="1"/>
</dbReference>
<keyword evidence="4" id="KW-0007">Acetylation</keyword>
<dbReference type="PANTHER" id="PTHR46074">
    <property type="entry name" value="CYSTEINE-RICH PROTEIN CRIP FAMILY MEMBER"/>
    <property type="match status" value="1"/>
</dbReference>
<comment type="caution">
    <text evidence="11">The sequence shown here is derived from an EMBL/GenBank/DDBJ whole genome shotgun (WGS) entry which is preliminary data.</text>
</comment>
<dbReference type="Gene3D" id="2.10.110.10">
    <property type="entry name" value="Cysteine Rich Protein"/>
    <property type="match status" value="1"/>
</dbReference>
<feature type="domain" description="LIM zinc-binding" evidence="10">
    <location>
        <begin position="2"/>
        <end position="75"/>
    </location>
</feature>
<keyword evidence="2 8" id="KW-0479">Metal-binding</keyword>
<dbReference type="AlphaFoldDB" id="A0A5C6NWH1"/>
<proteinExistence type="predicted"/>
<keyword evidence="3 8" id="KW-0862">Zinc</keyword>
<evidence type="ECO:0000259" key="10">
    <source>
        <dbReference type="PROSITE" id="PS50023"/>
    </source>
</evidence>
<evidence type="ECO:0000256" key="9">
    <source>
        <dbReference type="SAM" id="MobiDB-lite"/>
    </source>
</evidence>
<sequence length="111" mass="12254">MPKCPNCGKEVYFAEKVTSLGKDWHRPCLRCQKCKKTLAAGSHAESSSFSTMVNPTATNPATLRCSDQEDSGTEELRVINIKEISHCFFIGVRNQTVAWQPQMAADTIGAF</sequence>
<evidence type="ECO:0000256" key="7">
    <source>
        <dbReference type="ARBA" id="ARBA00072537"/>
    </source>
</evidence>
<evidence type="ECO:0000256" key="1">
    <source>
        <dbReference type="ARBA" id="ARBA00022481"/>
    </source>
</evidence>
<dbReference type="EMBL" id="RHFK02000008">
    <property type="protein sequence ID" value="TWW71824.1"/>
    <property type="molecule type" value="Genomic_DNA"/>
</dbReference>
<evidence type="ECO:0000256" key="6">
    <source>
        <dbReference type="ARBA" id="ARBA00055254"/>
    </source>
</evidence>
<evidence type="ECO:0000256" key="5">
    <source>
        <dbReference type="ARBA" id="ARBA00023038"/>
    </source>
</evidence>
<dbReference type="PROSITE" id="PS50023">
    <property type="entry name" value="LIM_DOMAIN_2"/>
    <property type="match status" value="1"/>
</dbReference>
<gene>
    <name evidence="11" type="ORF">D4764_16G0003210</name>
</gene>
<organism evidence="11 12">
    <name type="scientific">Takifugu flavidus</name>
    <name type="common">sansaifugu</name>
    <dbReference type="NCBI Taxonomy" id="433684"/>
    <lineage>
        <taxon>Eukaryota</taxon>
        <taxon>Metazoa</taxon>
        <taxon>Chordata</taxon>
        <taxon>Craniata</taxon>
        <taxon>Vertebrata</taxon>
        <taxon>Euteleostomi</taxon>
        <taxon>Actinopterygii</taxon>
        <taxon>Neopterygii</taxon>
        <taxon>Teleostei</taxon>
        <taxon>Neoteleostei</taxon>
        <taxon>Acanthomorphata</taxon>
        <taxon>Eupercaria</taxon>
        <taxon>Tetraodontiformes</taxon>
        <taxon>Tetradontoidea</taxon>
        <taxon>Tetraodontidae</taxon>
        <taxon>Takifugu</taxon>
    </lineage>
</organism>
<comment type="function">
    <text evidence="6">Seems to have a role in zinc absorption and may function as an intracellular zinc transport protein.</text>
</comment>
<evidence type="ECO:0000256" key="2">
    <source>
        <dbReference type="ARBA" id="ARBA00022723"/>
    </source>
</evidence>
<keyword evidence="12" id="KW-1185">Reference proteome</keyword>
<dbReference type="Proteomes" id="UP000324091">
    <property type="component" value="Chromosome 16"/>
</dbReference>
<dbReference type="Pfam" id="PF00412">
    <property type="entry name" value="LIM"/>
    <property type="match status" value="1"/>
</dbReference>
<dbReference type="GO" id="GO:0046872">
    <property type="term" value="F:metal ion binding"/>
    <property type="evidence" value="ECO:0007669"/>
    <property type="project" value="UniProtKB-KW"/>
</dbReference>
<accession>A0A5C6NWH1</accession>
<evidence type="ECO:0000256" key="3">
    <source>
        <dbReference type="ARBA" id="ARBA00022833"/>
    </source>
</evidence>
<name>A0A5C6NWH1_9TELE</name>
<dbReference type="SUPFAM" id="SSF57716">
    <property type="entry name" value="Glucocorticoid receptor-like (DNA-binding domain)"/>
    <property type="match status" value="1"/>
</dbReference>
<dbReference type="PANTHER" id="PTHR46074:SF5">
    <property type="entry name" value="LIM DOMAIN-CONTAINING PROTEIN C"/>
    <property type="match status" value="1"/>
</dbReference>
<protein>
    <recommendedName>
        <fullName evidence="7">Cysteine-rich protein 1</fullName>
    </recommendedName>
</protein>
<dbReference type="CDD" id="cd09401">
    <property type="entry name" value="LIM_TLP_like"/>
    <property type="match status" value="1"/>
</dbReference>
<evidence type="ECO:0000313" key="11">
    <source>
        <dbReference type="EMBL" id="TWW71824.1"/>
    </source>
</evidence>
<feature type="region of interest" description="Disordered" evidence="9">
    <location>
        <begin position="42"/>
        <end position="68"/>
    </location>
</feature>
<evidence type="ECO:0000256" key="8">
    <source>
        <dbReference type="PROSITE-ProRule" id="PRU00125"/>
    </source>
</evidence>
<dbReference type="InterPro" id="IPR001781">
    <property type="entry name" value="Znf_LIM"/>
</dbReference>
<keyword evidence="5 8" id="KW-0440">LIM domain</keyword>
<evidence type="ECO:0000313" key="12">
    <source>
        <dbReference type="Proteomes" id="UP000324091"/>
    </source>
</evidence>
<evidence type="ECO:0000256" key="4">
    <source>
        <dbReference type="ARBA" id="ARBA00022990"/>
    </source>
</evidence>
<feature type="compositionally biased region" description="Polar residues" evidence="9">
    <location>
        <begin position="44"/>
        <end position="61"/>
    </location>
</feature>
<dbReference type="FunFam" id="2.10.110.10:FF:000054">
    <property type="entry name" value="Cysteine-rich protein 1"/>
    <property type="match status" value="1"/>
</dbReference>
<keyword evidence="1" id="KW-0488">Methylation</keyword>
<reference evidence="11 12" key="1">
    <citation type="submission" date="2019-04" db="EMBL/GenBank/DDBJ databases">
        <title>Chromosome genome assembly for Takifugu flavidus.</title>
        <authorList>
            <person name="Xiao S."/>
        </authorList>
    </citation>
    <scope>NUCLEOTIDE SEQUENCE [LARGE SCALE GENOMIC DNA]</scope>
    <source>
        <strain evidence="11">HTHZ2018</strain>
        <tissue evidence="11">Muscle</tissue>
    </source>
</reference>
<dbReference type="SMART" id="SM00132">
    <property type="entry name" value="LIM"/>
    <property type="match status" value="1"/>
</dbReference>